<dbReference type="InterPro" id="IPR036990">
    <property type="entry name" value="M14A-like_propep"/>
</dbReference>
<keyword evidence="5" id="KW-0479">Metal-binding</keyword>
<dbReference type="GO" id="GO:0004181">
    <property type="term" value="F:metallocarboxypeptidase activity"/>
    <property type="evidence" value="ECO:0007669"/>
    <property type="project" value="InterPro"/>
</dbReference>
<keyword evidence="6 12" id="KW-0732">Signal</keyword>
<comment type="cofactor">
    <cofactor evidence="1">
        <name>Zn(2+)</name>
        <dbReference type="ChEBI" id="CHEBI:29105"/>
    </cofactor>
</comment>
<dbReference type="SUPFAM" id="SSF54897">
    <property type="entry name" value="Protease propeptides/inhibitors"/>
    <property type="match status" value="1"/>
</dbReference>
<feature type="signal peptide" evidence="12">
    <location>
        <begin position="1"/>
        <end position="21"/>
    </location>
</feature>
<dbReference type="Pfam" id="PF00246">
    <property type="entry name" value="Peptidase_M14"/>
    <property type="match status" value="1"/>
</dbReference>
<accession>A0A023GPG3</accession>
<dbReference type="Pfam" id="PF02244">
    <property type="entry name" value="Propep_M14"/>
    <property type="match status" value="1"/>
</dbReference>
<keyword evidence="4" id="KW-0645">Protease</keyword>
<keyword evidence="7" id="KW-0378">Hydrolase</keyword>
<evidence type="ECO:0000256" key="4">
    <source>
        <dbReference type="ARBA" id="ARBA00022670"/>
    </source>
</evidence>
<dbReference type="SUPFAM" id="SSF53187">
    <property type="entry name" value="Zn-dependent exopeptidases"/>
    <property type="match status" value="1"/>
</dbReference>
<evidence type="ECO:0000256" key="12">
    <source>
        <dbReference type="SAM" id="SignalP"/>
    </source>
</evidence>
<reference evidence="14" key="1">
    <citation type="submission" date="2014-03" db="EMBL/GenBank/DDBJ databases">
        <title>The sialotranscriptome of Amblyomma triste, Amblyomma parvum and Amblyomma cajennense ticks, uncovered by 454-based RNA-seq.</title>
        <authorList>
            <person name="Garcia G.R."/>
            <person name="Gardinassi L.G."/>
            <person name="Ribeiro J.M."/>
            <person name="Anatriello E."/>
            <person name="Ferreira B.R."/>
            <person name="Moreira H.N."/>
            <person name="Mafra C."/>
            <person name="Olegario M.M."/>
            <person name="Szabo P.J."/>
            <person name="Miranda-Santos I.K."/>
            <person name="Maruyama S.R."/>
        </authorList>
    </citation>
    <scope>NUCLEOTIDE SEQUENCE</scope>
    <source>
        <strain evidence="14">Mato Grasso do Sul</strain>
        <tissue evidence="14">Salivary glands</tissue>
    </source>
</reference>
<dbReference type="PROSITE" id="PS00132">
    <property type="entry name" value="CARBOXYPEPT_ZN_1"/>
    <property type="match status" value="1"/>
</dbReference>
<dbReference type="GO" id="GO:0005615">
    <property type="term" value="C:extracellular space"/>
    <property type="evidence" value="ECO:0007669"/>
    <property type="project" value="TreeGrafter"/>
</dbReference>
<dbReference type="GO" id="GO:0006508">
    <property type="term" value="P:proteolysis"/>
    <property type="evidence" value="ECO:0007669"/>
    <property type="project" value="UniProtKB-KW"/>
</dbReference>
<dbReference type="InterPro" id="IPR057246">
    <property type="entry name" value="CARBOXYPEPT_ZN_1"/>
</dbReference>
<dbReference type="EMBL" id="GBBM01000103">
    <property type="protein sequence ID" value="JAC35315.1"/>
    <property type="molecule type" value="mRNA"/>
</dbReference>
<dbReference type="GO" id="GO:0008270">
    <property type="term" value="F:zinc ion binding"/>
    <property type="evidence" value="ECO:0007669"/>
    <property type="project" value="InterPro"/>
</dbReference>
<feature type="domain" description="Peptidase M14" evidence="13">
    <location>
        <begin position="129"/>
        <end position="427"/>
    </location>
</feature>
<comment type="similarity">
    <text evidence="2 11">Belongs to the peptidase M14 family.</text>
</comment>
<evidence type="ECO:0000256" key="2">
    <source>
        <dbReference type="ARBA" id="ARBA00005988"/>
    </source>
</evidence>
<dbReference type="InterPro" id="IPR003146">
    <property type="entry name" value="M14A_act_pep"/>
</dbReference>
<evidence type="ECO:0000259" key="13">
    <source>
        <dbReference type="PROSITE" id="PS52035"/>
    </source>
</evidence>
<name>A0A023GPG3_AMBTT</name>
<sequence length="427" mass="49114">MTYAKLRIAAALLFSLALSSALPQSKATLRVDYTGHRLVSLAPTTEAHFRLLLALEERFKADVWQEPNGFGAPALLRLRPEVADDFVNIASRSGMNVTTTSSNVQELIDNERKDMRFTTYSTEKSLFDRYLKYEELMGALKDYAKIYDHVTYTSIGRSFEGRELFGVHIKAKENLPIVFMECGIHAREWIAPSACLYFIDQLAAKYENDTMVRRLVEKYEWRIHPVVNPDGYVYSHTTDRLWRKTRSKNQFSTECVGTDGNRNFYTKNFCSKTSSTDPCKDTFCGASPFSEPEVRAIRDAVLNVRDRIEFFFSVHSFGQLWMFPHGYDLTRVPNYDELMSISLKATEAIRKVRNTQFDFGPTGYTLYEVTGRSTDWAYDHAGVRKVFTVELEPSWRVPDWRKGFMLPAREIPMAVKEAWEGLKAAVE</sequence>
<dbReference type="PANTHER" id="PTHR11705:SF140">
    <property type="entry name" value="FI02848P-RELATED"/>
    <property type="match status" value="1"/>
</dbReference>
<keyword evidence="3 14" id="KW-0121">Carboxypeptidase</keyword>
<dbReference type="AlphaFoldDB" id="A0A023GPG3"/>
<organism evidence="14">
    <name type="scientific">Amblyomma triste</name>
    <name type="common">Neotropical tick</name>
    <dbReference type="NCBI Taxonomy" id="251400"/>
    <lineage>
        <taxon>Eukaryota</taxon>
        <taxon>Metazoa</taxon>
        <taxon>Ecdysozoa</taxon>
        <taxon>Arthropoda</taxon>
        <taxon>Chelicerata</taxon>
        <taxon>Arachnida</taxon>
        <taxon>Acari</taxon>
        <taxon>Parasitiformes</taxon>
        <taxon>Ixodida</taxon>
        <taxon>Ixodoidea</taxon>
        <taxon>Ixodidae</taxon>
        <taxon>Amblyomminae</taxon>
        <taxon>Amblyomma</taxon>
    </lineage>
</organism>
<evidence type="ECO:0000256" key="3">
    <source>
        <dbReference type="ARBA" id="ARBA00022645"/>
    </source>
</evidence>
<evidence type="ECO:0000256" key="8">
    <source>
        <dbReference type="ARBA" id="ARBA00022833"/>
    </source>
</evidence>
<dbReference type="PANTHER" id="PTHR11705">
    <property type="entry name" value="PROTEASE FAMILY M14 CARBOXYPEPTIDASE A,B"/>
    <property type="match status" value="1"/>
</dbReference>
<evidence type="ECO:0000256" key="11">
    <source>
        <dbReference type="PROSITE-ProRule" id="PRU01379"/>
    </source>
</evidence>
<proteinExistence type="evidence at transcript level"/>
<protein>
    <submittedName>
        <fullName evidence="14">Putative carboxypeptidase a2 ixodes scapularis carboxypeptidase a2</fullName>
    </submittedName>
</protein>
<dbReference type="InterPro" id="IPR000834">
    <property type="entry name" value="Peptidase_M14"/>
</dbReference>
<dbReference type="SMART" id="SM00631">
    <property type="entry name" value="Zn_pept"/>
    <property type="match status" value="1"/>
</dbReference>
<dbReference type="Gene3D" id="3.40.630.10">
    <property type="entry name" value="Zn peptidases"/>
    <property type="match status" value="1"/>
</dbReference>
<keyword evidence="10" id="KW-1015">Disulfide bond</keyword>
<evidence type="ECO:0000313" key="14">
    <source>
        <dbReference type="EMBL" id="JAC35315.1"/>
    </source>
</evidence>
<evidence type="ECO:0000256" key="6">
    <source>
        <dbReference type="ARBA" id="ARBA00022729"/>
    </source>
</evidence>
<evidence type="ECO:0000256" key="1">
    <source>
        <dbReference type="ARBA" id="ARBA00001947"/>
    </source>
</evidence>
<evidence type="ECO:0000256" key="9">
    <source>
        <dbReference type="ARBA" id="ARBA00023049"/>
    </source>
</evidence>
<dbReference type="FunFam" id="3.40.630.10:FF:000084">
    <property type="entry name" value="Carboxypeptidase B2"/>
    <property type="match status" value="1"/>
</dbReference>
<feature type="chain" id="PRO_5001522066" evidence="12">
    <location>
        <begin position="22"/>
        <end position="427"/>
    </location>
</feature>
<evidence type="ECO:0000256" key="7">
    <source>
        <dbReference type="ARBA" id="ARBA00022801"/>
    </source>
</evidence>
<keyword evidence="8" id="KW-0862">Zinc</keyword>
<feature type="active site" description="Proton donor/acceptor" evidence="11">
    <location>
        <position position="390"/>
    </location>
</feature>
<evidence type="ECO:0000256" key="5">
    <source>
        <dbReference type="ARBA" id="ARBA00022723"/>
    </source>
</evidence>
<dbReference type="PRINTS" id="PR00765">
    <property type="entry name" value="CRBOXYPTASEA"/>
</dbReference>
<dbReference type="PROSITE" id="PS52035">
    <property type="entry name" value="PEPTIDASE_M14"/>
    <property type="match status" value="1"/>
</dbReference>
<dbReference type="CDD" id="cd03860">
    <property type="entry name" value="M14_CP_A-B_like"/>
    <property type="match status" value="1"/>
</dbReference>
<dbReference type="Gene3D" id="3.30.70.340">
    <property type="entry name" value="Metallocarboxypeptidase-like"/>
    <property type="match status" value="1"/>
</dbReference>
<evidence type="ECO:0000256" key="10">
    <source>
        <dbReference type="ARBA" id="ARBA00023157"/>
    </source>
</evidence>
<keyword evidence="9" id="KW-0482">Metalloprotease</keyword>